<feature type="region of interest" description="Disordered" evidence="1">
    <location>
        <begin position="1"/>
        <end position="25"/>
    </location>
</feature>
<feature type="compositionally biased region" description="Basic and acidic residues" evidence="1">
    <location>
        <begin position="10"/>
        <end position="24"/>
    </location>
</feature>
<proteinExistence type="predicted"/>
<gene>
    <name evidence="2" type="ORF">GCM10010451_45510</name>
</gene>
<sequence length="77" mass="8107">MGTPAPSPADRCENLPDPPSDRWETPANRRTAVLRSEVIHDTVTPAGGAGSNLVLTAPATRTGSQLHPPLLTQESPQ</sequence>
<protein>
    <submittedName>
        <fullName evidence="2">Uncharacterized protein</fullName>
    </submittedName>
</protein>
<keyword evidence="3" id="KW-1185">Reference proteome</keyword>
<organism evidence="2 3">
    <name type="scientific">Streptomyces virens</name>
    <dbReference type="NCBI Taxonomy" id="285572"/>
    <lineage>
        <taxon>Bacteria</taxon>
        <taxon>Bacillati</taxon>
        <taxon>Actinomycetota</taxon>
        <taxon>Actinomycetes</taxon>
        <taxon>Kitasatosporales</taxon>
        <taxon>Streptomycetaceae</taxon>
        <taxon>Streptomyces</taxon>
    </lineage>
</organism>
<evidence type="ECO:0000313" key="3">
    <source>
        <dbReference type="Proteomes" id="UP001501866"/>
    </source>
</evidence>
<feature type="region of interest" description="Disordered" evidence="1">
    <location>
        <begin position="39"/>
        <end position="77"/>
    </location>
</feature>
<dbReference type="Proteomes" id="UP001501866">
    <property type="component" value="Unassembled WGS sequence"/>
</dbReference>
<name>A0ABP6PUU2_9ACTN</name>
<comment type="caution">
    <text evidence="2">The sequence shown here is derived from an EMBL/GenBank/DDBJ whole genome shotgun (WGS) entry which is preliminary data.</text>
</comment>
<accession>A0ABP6PUU2</accession>
<dbReference type="EMBL" id="BAAAUH010000038">
    <property type="protein sequence ID" value="GAA3190616.1"/>
    <property type="molecule type" value="Genomic_DNA"/>
</dbReference>
<evidence type="ECO:0000256" key="1">
    <source>
        <dbReference type="SAM" id="MobiDB-lite"/>
    </source>
</evidence>
<reference evidence="3" key="1">
    <citation type="journal article" date="2019" name="Int. J. Syst. Evol. Microbiol.">
        <title>The Global Catalogue of Microorganisms (GCM) 10K type strain sequencing project: providing services to taxonomists for standard genome sequencing and annotation.</title>
        <authorList>
            <consortium name="The Broad Institute Genomics Platform"/>
            <consortium name="The Broad Institute Genome Sequencing Center for Infectious Disease"/>
            <person name="Wu L."/>
            <person name="Ma J."/>
        </authorList>
    </citation>
    <scope>NUCLEOTIDE SEQUENCE [LARGE SCALE GENOMIC DNA]</scope>
    <source>
        <strain evidence="3">JCM 9095</strain>
    </source>
</reference>
<evidence type="ECO:0000313" key="2">
    <source>
        <dbReference type="EMBL" id="GAA3190616.1"/>
    </source>
</evidence>